<proteinExistence type="predicted"/>
<evidence type="ECO:0000313" key="1">
    <source>
        <dbReference type="EMBL" id="CAH0015932.1"/>
    </source>
</evidence>
<gene>
    <name evidence="1" type="ORF">CRHIZ90672A_00017026</name>
</gene>
<name>A0A9N9V107_9HYPO</name>
<dbReference type="EMBL" id="CABFNQ020000452">
    <property type="protein sequence ID" value="CAH0015932.1"/>
    <property type="molecule type" value="Genomic_DNA"/>
</dbReference>
<comment type="caution">
    <text evidence="1">The sequence shown here is derived from an EMBL/GenBank/DDBJ whole genome shotgun (WGS) entry which is preliminary data.</text>
</comment>
<dbReference type="AlphaFoldDB" id="A0A9N9V107"/>
<dbReference type="Proteomes" id="UP000696573">
    <property type="component" value="Unassembled WGS sequence"/>
</dbReference>
<accession>A0A9N9V107</accession>
<sequence>ILRQAASSSRAPLSTGLDSTHKLALESRAQEEVVWPRALGKTPTRPAKVRRSRCLRGKADAELAWKDAVVGGCECQPDRVGAVTTAEVTVVIMGTACSIYSIARIAYGVVYVLIEDDSRGVMRALV</sequence>
<feature type="non-terminal residue" evidence="1">
    <location>
        <position position="126"/>
    </location>
</feature>
<keyword evidence="2" id="KW-1185">Reference proteome</keyword>
<organism evidence="1 2">
    <name type="scientific">Clonostachys rhizophaga</name>
    <dbReference type="NCBI Taxonomy" id="160324"/>
    <lineage>
        <taxon>Eukaryota</taxon>
        <taxon>Fungi</taxon>
        <taxon>Dikarya</taxon>
        <taxon>Ascomycota</taxon>
        <taxon>Pezizomycotina</taxon>
        <taxon>Sordariomycetes</taxon>
        <taxon>Hypocreomycetidae</taxon>
        <taxon>Hypocreales</taxon>
        <taxon>Bionectriaceae</taxon>
        <taxon>Clonostachys</taxon>
    </lineage>
</organism>
<reference evidence="1" key="1">
    <citation type="submission" date="2021-10" db="EMBL/GenBank/DDBJ databases">
        <authorList>
            <person name="Piombo E."/>
        </authorList>
    </citation>
    <scope>NUCLEOTIDE SEQUENCE</scope>
</reference>
<evidence type="ECO:0000313" key="2">
    <source>
        <dbReference type="Proteomes" id="UP000696573"/>
    </source>
</evidence>
<protein>
    <submittedName>
        <fullName evidence="1">Uncharacterized protein</fullName>
    </submittedName>
</protein>
<dbReference type="OrthoDB" id="10505272at2759"/>